<keyword evidence="2" id="KW-0328">Glycosyltransferase</keyword>
<evidence type="ECO:0000313" key="8">
    <source>
        <dbReference type="Proteomes" id="UP000215914"/>
    </source>
</evidence>
<evidence type="ECO:0000256" key="2">
    <source>
        <dbReference type="ARBA" id="ARBA00022676"/>
    </source>
</evidence>
<dbReference type="Gene3D" id="3.40.50.2000">
    <property type="entry name" value="Glycogen Phosphorylase B"/>
    <property type="match status" value="1"/>
</dbReference>
<name>A0A251T6R8_HELAN</name>
<sequence>MQVHSSFDRINHVKDAIVLSNIVTTISPTYAQALRTSQLGVFTGFSSGFGFSGQVVLVFV</sequence>
<evidence type="ECO:0000313" key="7">
    <source>
        <dbReference type="EMBL" id="OTG06795.1"/>
    </source>
</evidence>
<evidence type="ECO:0000256" key="3">
    <source>
        <dbReference type="ARBA" id="ARBA00022679"/>
    </source>
</evidence>
<evidence type="ECO:0000313" key="6">
    <source>
        <dbReference type="EMBL" id="OTF86771.1"/>
    </source>
</evidence>
<dbReference type="Proteomes" id="UP000215914">
    <property type="component" value="Chromosome 11"/>
</dbReference>
<proteinExistence type="predicted"/>
<dbReference type="GO" id="GO:0016757">
    <property type="term" value="F:glycosyltransferase activity"/>
    <property type="evidence" value="ECO:0007669"/>
    <property type="project" value="UniProtKB-KW"/>
</dbReference>
<dbReference type="InterPro" id="IPR013534">
    <property type="entry name" value="Starch_synth_cat_dom"/>
</dbReference>
<dbReference type="Pfam" id="PF08323">
    <property type="entry name" value="Glyco_transf_5"/>
    <property type="match status" value="1"/>
</dbReference>
<dbReference type="Proteomes" id="UP000215914">
    <property type="component" value="Chromosome 17"/>
</dbReference>
<evidence type="ECO:0000256" key="4">
    <source>
        <dbReference type="ARBA" id="ARBA00022922"/>
    </source>
</evidence>
<accession>A0A251T6R8</accession>
<dbReference type="AlphaFoldDB" id="A0A251T6R8"/>
<evidence type="ECO:0000256" key="1">
    <source>
        <dbReference type="ARBA" id="ARBA00004727"/>
    </source>
</evidence>
<organism evidence="7 8">
    <name type="scientific">Helianthus annuus</name>
    <name type="common">Common sunflower</name>
    <dbReference type="NCBI Taxonomy" id="4232"/>
    <lineage>
        <taxon>Eukaryota</taxon>
        <taxon>Viridiplantae</taxon>
        <taxon>Streptophyta</taxon>
        <taxon>Embryophyta</taxon>
        <taxon>Tracheophyta</taxon>
        <taxon>Spermatophyta</taxon>
        <taxon>Magnoliopsida</taxon>
        <taxon>eudicotyledons</taxon>
        <taxon>Gunneridae</taxon>
        <taxon>Pentapetalae</taxon>
        <taxon>asterids</taxon>
        <taxon>campanulids</taxon>
        <taxon>Asterales</taxon>
        <taxon>Asteraceae</taxon>
        <taxon>Asteroideae</taxon>
        <taxon>Heliantheae alliance</taxon>
        <taxon>Heliantheae</taxon>
        <taxon>Helianthus</taxon>
    </lineage>
</organism>
<keyword evidence="8" id="KW-1185">Reference proteome</keyword>
<dbReference type="UniPathway" id="UPA00152"/>
<comment type="pathway">
    <text evidence="1">Glycan biosynthesis; starch biosynthesis.</text>
</comment>
<feature type="domain" description="Starch synthase catalytic" evidence="5">
    <location>
        <begin position="7"/>
        <end position="40"/>
    </location>
</feature>
<reference evidence="8" key="1">
    <citation type="journal article" date="2017" name="Nature">
        <title>The sunflower genome provides insights into oil metabolism, flowering and Asterid evolution.</title>
        <authorList>
            <person name="Badouin H."/>
            <person name="Gouzy J."/>
            <person name="Grassa C.J."/>
            <person name="Murat F."/>
            <person name="Staton S.E."/>
            <person name="Cottret L."/>
            <person name="Lelandais-Briere C."/>
            <person name="Owens G.L."/>
            <person name="Carrere S."/>
            <person name="Mayjonade B."/>
            <person name="Legrand L."/>
            <person name="Gill N."/>
            <person name="Kane N.C."/>
            <person name="Bowers J.E."/>
            <person name="Hubner S."/>
            <person name="Bellec A."/>
            <person name="Berard A."/>
            <person name="Berges H."/>
            <person name="Blanchet N."/>
            <person name="Boniface M.C."/>
            <person name="Brunel D."/>
            <person name="Catrice O."/>
            <person name="Chaidir N."/>
            <person name="Claudel C."/>
            <person name="Donnadieu C."/>
            <person name="Faraut T."/>
            <person name="Fievet G."/>
            <person name="Helmstetter N."/>
            <person name="King M."/>
            <person name="Knapp S.J."/>
            <person name="Lai Z."/>
            <person name="Le Paslier M.C."/>
            <person name="Lippi Y."/>
            <person name="Lorenzon L."/>
            <person name="Mandel J.R."/>
            <person name="Marage G."/>
            <person name="Marchand G."/>
            <person name="Marquand E."/>
            <person name="Bret-Mestries E."/>
            <person name="Morien E."/>
            <person name="Nambeesan S."/>
            <person name="Nguyen T."/>
            <person name="Pegot-Espagnet P."/>
            <person name="Pouilly N."/>
            <person name="Raftis F."/>
            <person name="Sallet E."/>
            <person name="Schiex T."/>
            <person name="Thomas J."/>
            <person name="Vandecasteele C."/>
            <person name="Vares D."/>
            <person name="Vear F."/>
            <person name="Vautrin S."/>
            <person name="Crespi M."/>
            <person name="Mangin B."/>
            <person name="Burke J.M."/>
            <person name="Salse J."/>
            <person name="Munos S."/>
            <person name="Vincourt P."/>
            <person name="Rieseberg L.H."/>
            <person name="Langlade N.B."/>
        </authorList>
    </citation>
    <scope>NUCLEOTIDE SEQUENCE [LARGE SCALE GENOMIC DNA]</scope>
    <source>
        <strain evidence="8">cv. SF193</strain>
    </source>
</reference>
<dbReference type="EMBL" id="CM007906">
    <property type="protein sequence ID" value="OTF86771.1"/>
    <property type="molecule type" value="Genomic_DNA"/>
</dbReference>
<keyword evidence="4" id="KW-0750">Starch biosynthesis</keyword>
<protein>
    <submittedName>
        <fullName evidence="7">Putative starch synthase, catalytic domain-containing protein</fullName>
    </submittedName>
</protein>
<gene>
    <name evidence="7" type="ORF">HannXRQ_Chr11g0323251</name>
    <name evidence="6" type="ORF">HannXRQ_Chr17g0554411</name>
</gene>
<dbReference type="GO" id="GO:0019252">
    <property type="term" value="P:starch biosynthetic process"/>
    <property type="evidence" value="ECO:0007669"/>
    <property type="project" value="UniProtKB-UniPathway"/>
</dbReference>
<dbReference type="EMBL" id="CM007900">
    <property type="protein sequence ID" value="OTG06795.1"/>
    <property type="molecule type" value="Genomic_DNA"/>
</dbReference>
<reference evidence="7" key="2">
    <citation type="submission" date="2017-02" db="EMBL/GenBank/DDBJ databases">
        <title>Sunflower complete genome.</title>
        <authorList>
            <person name="Langlade N."/>
            <person name="Munos S."/>
        </authorList>
    </citation>
    <scope>NUCLEOTIDE SEQUENCE [LARGE SCALE GENOMIC DNA]</scope>
    <source>
        <tissue evidence="7">Leaves</tissue>
    </source>
</reference>
<keyword evidence="3" id="KW-0808">Transferase</keyword>
<evidence type="ECO:0000259" key="5">
    <source>
        <dbReference type="Pfam" id="PF08323"/>
    </source>
</evidence>